<comment type="pathway">
    <text evidence="1">Lipid metabolism; fatty acid beta-oxidation.</text>
</comment>
<evidence type="ECO:0000256" key="3">
    <source>
        <dbReference type="ARBA" id="ARBA00022832"/>
    </source>
</evidence>
<dbReference type="PROSITE" id="PS00166">
    <property type="entry name" value="ENOYL_COA_HYDRATASE"/>
    <property type="match status" value="1"/>
</dbReference>
<dbReference type="InterPro" id="IPR029045">
    <property type="entry name" value="ClpP/crotonase-like_dom_sf"/>
</dbReference>
<reference evidence="7" key="1">
    <citation type="submission" date="2022-01" db="EMBL/GenBank/DDBJ databases">
        <title>PSI-footprinting approach for the identification of protein synthesis inhibitor producers.</title>
        <authorList>
            <person name="Handel F."/>
            <person name="Kulik A."/>
            <person name="Wex K.W."/>
            <person name="Berscheid A."/>
            <person name="Saur J.S."/>
            <person name="Winkler A."/>
            <person name="Wibberg D."/>
            <person name="Kalinowski J."/>
            <person name="Broetz-Oesterhelt H."/>
            <person name="Mast Y."/>
        </authorList>
    </citation>
    <scope>NUCLEOTIDE SEQUENCE</scope>
    <source>
        <strain evidence="7">KNN 49.3e</strain>
    </source>
</reference>
<comment type="similarity">
    <text evidence="2 6">Belongs to the enoyl-CoA hydratase/isomerase family.</text>
</comment>
<evidence type="ECO:0000256" key="2">
    <source>
        <dbReference type="ARBA" id="ARBA00005254"/>
    </source>
</evidence>
<evidence type="ECO:0000256" key="4">
    <source>
        <dbReference type="ARBA" id="ARBA00023098"/>
    </source>
</evidence>
<dbReference type="PANTHER" id="PTHR43149:SF1">
    <property type="entry name" value="DELTA(3,5)-DELTA(2,4)-DIENOYL-COA ISOMERASE, MITOCHONDRIAL"/>
    <property type="match status" value="1"/>
</dbReference>
<keyword evidence="4" id="KW-0443">Lipid metabolism</keyword>
<proteinExistence type="inferred from homology"/>
<gene>
    <name evidence="7" type="ORF">L1857_13895</name>
</gene>
<evidence type="ECO:0000313" key="7">
    <source>
        <dbReference type="EMBL" id="UQS23843.1"/>
    </source>
</evidence>
<accession>A0ABY4NUW2</accession>
<protein>
    <submittedName>
        <fullName evidence="7">Crotonase/enoyl-CoA hydratase family protein</fullName>
    </submittedName>
</protein>
<keyword evidence="5" id="KW-0413">Isomerase</keyword>
<dbReference type="Gene3D" id="1.10.12.10">
    <property type="entry name" value="Lyase 2-enoyl-coa Hydratase, Chain A, domain 2"/>
    <property type="match status" value="1"/>
</dbReference>
<dbReference type="PANTHER" id="PTHR43149">
    <property type="entry name" value="ENOYL-COA HYDRATASE"/>
    <property type="match status" value="1"/>
</dbReference>
<dbReference type="InterPro" id="IPR045002">
    <property type="entry name" value="Ech1-like"/>
</dbReference>
<sequence>MDRVSIEISQGVADVRLNRADKRNALDPAMFAALARAGERLKSEPGLRAVVLSGEGPDFCAGLDFAAFQAMRSGDRISADVDLPPSDGPAKATGQRAAHVWTELPVPVIAAITGHALGGGLQVALGADIRIVAPDAKLSVLEIKWGLIPDMTGTQVLPELVGRDVAKELTFTGRVVSGEEAVALGLATRVAGDPRAEALELARSIAGRSPDAIRAAKRLLDLPRDPEAGFAAEQREITALIGSPNQVEAVTASFEKRAPRFTDPA</sequence>
<dbReference type="InterPro" id="IPR018376">
    <property type="entry name" value="Enoyl-CoA_hyd/isom_CS"/>
</dbReference>
<evidence type="ECO:0000256" key="6">
    <source>
        <dbReference type="RuleBase" id="RU003707"/>
    </source>
</evidence>
<dbReference type="NCBIfam" id="NF005699">
    <property type="entry name" value="PRK07509.1"/>
    <property type="match status" value="1"/>
</dbReference>
<dbReference type="InterPro" id="IPR001753">
    <property type="entry name" value="Enoyl-CoA_hydra/iso"/>
</dbReference>
<keyword evidence="8" id="KW-1185">Reference proteome</keyword>
<dbReference type="InterPro" id="IPR014748">
    <property type="entry name" value="Enoyl-CoA_hydra_C"/>
</dbReference>
<evidence type="ECO:0000313" key="8">
    <source>
        <dbReference type="Proteomes" id="UP000830158"/>
    </source>
</evidence>
<evidence type="ECO:0000256" key="1">
    <source>
        <dbReference type="ARBA" id="ARBA00005005"/>
    </source>
</evidence>
<dbReference type="Proteomes" id="UP000830158">
    <property type="component" value="Chromosome"/>
</dbReference>
<organism evidence="7 8">
    <name type="scientific">Amycolatopsis thermalba</name>
    <dbReference type="NCBI Taxonomy" id="944492"/>
    <lineage>
        <taxon>Bacteria</taxon>
        <taxon>Bacillati</taxon>
        <taxon>Actinomycetota</taxon>
        <taxon>Actinomycetes</taxon>
        <taxon>Pseudonocardiales</taxon>
        <taxon>Pseudonocardiaceae</taxon>
        <taxon>Amycolatopsis</taxon>
    </lineage>
</organism>
<keyword evidence="3" id="KW-0276">Fatty acid metabolism</keyword>
<dbReference type="CDD" id="cd06558">
    <property type="entry name" value="crotonase-like"/>
    <property type="match status" value="1"/>
</dbReference>
<evidence type="ECO:0000256" key="5">
    <source>
        <dbReference type="ARBA" id="ARBA00023235"/>
    </source>
</evidence>
<dbReference type="Gene3D" id="3.90.226.10">
    <property type="entry name" value="2-enoyl-CoA Hydratase, Chain A, domain 1"/>
    <property type="match status" value="1"/>
</dbReference>
<name>A0ABY4NUW2_9PSEU</name>
<dbReference type="RefSeq" id="WP_116109594.1">
    <property type="nucleotide sequence ID" value="NZ_CP091196.1"/>
</dbReference>
<dbReference type="SUPFAM" id="SSF52096">
    <property type="entry name" value="ClpP/crotonase"/>
    <property type="match status" value="1"/>
</dbReference>
<dbReference type="EMBL" id="CP091196">
    <property type="protein sequence ID" value="UQS23843.1"/>
    <property type="molecule type" value="Genomic_DNA"/>
</dbReference>
<dbReference type="Pfam" id="PF00378">
    <property type="entry name" value="ECH_1"/>
    <property type="match status" value="1"/>
</dbReference>